<sequence>MISCKGGNWGWLSEGTGQMLHLYYVKLIKALSVEACGCGSAENNVSLFSQILLASQHLRSHEDMSVDMVDYIVDEHHIDVDSGILKRAKEMILASSEIAVPQRTGEKRFLYDIVANGRNGIDVDKFDYIKCDCRACGLGFNFQFGRLMETMRVMGDEICYPAKEYLSVQKLFATHADLYRTAIELMLVDALVKANSFLNISSHINDPSEYWKLDDAIVKTTETATEGNGRNPGI</sequence>
<evidence type="ECO:0000313" key="1">
    <source>
        <dbReference type="EMBL" id="KAF9623022.1"/>
    </source>
</evidence>
<gene>
    <name evidence="1" type="ORF">IFM89_036003</name>
</gene>
<dbReference type="PANTHER" id="PTHR11373">
    <property type="entry name" value="DEOXYNUCLEOSIDE TRIPHOSPHATE TRIPHOSPHOHYDROLASE"/>
    <property type="match status" value="1"/>
</dbReference>
<comment type="caution">
    <text evidence="1">The sequence shown here is derived from an EMBL/GenBank/DDBJ whole genome shotgun (WGS) entry which is preliminary data.</text>
</comment>
<protein>
    <submittedName>
        <fullName evidence="1">Uncharacterized protein</fullName>
    </submittedName>
</protein>
<dbReference type="Gene3D" id="1.10.3210.10">
    <property type="entry name" value="Hypothetical protein af1432"/>
    <property type="match status" value="1"/>
</dbReference>
<organism evidence="1 2">
    <name type="scientific">Coptis chinensis</name>
    <dbReference type="NCBI Taxonomy" id="261450"/>
    <lineage>
        <taxon>Eukaryota</taxon>
        <taxon>Viridiplantae</taxon>
        <taxon>Streptophyta</taxon>
        <taxon>Embryophyta</taxon>
        <taxon>Tracheophyta</taxon>
        <taxon>Spermatophyta</taxon>
        <taxon>Magnoliopsida</taxon>
        <taxon>Ranunculales</taxon>
        <taxon>Ranunculaceae</taxon>
        <taxon>Coptidoideae</taxon>
        <taxon>Coptis</taxon>
    </lineage>
</organism>
<proteinExistence type="predicted"/>
<dbReference type="InterPro" id="IPR050135">
    <property type="entry name" value="dGTPase-like"/>
</dbReference>
<dbReference type="GO" id="GO:0006203">
    <property type="term" value="P:dGTP catabolic process"/>
    <property type="evidence" value="ECO:0007669"/>
    <property type="project" value="TreeGrafter"/>
</dbReference>
<dbReference type="Proteomes" id="UP000631114">
    <property type="component" value="Unassembled WGS sequence"/>
</dbReference>
<keyword evidence="2" id="KW-1185">Reference proteome</keyword>
<dbReference type="AlphaFoldDB" id="A0A835IUR2"/>
<dbReference type="GO" id="GO:0008832">
    <property type="term" value="F:dGTPase activity"/>
    <property type="evidence" value="ECO:0007669"/>
    <property type="project" value="TreeGrafter"/>
</dbReference>
<evidence type="ECO:0000313" key="2">
    <source>
        <dbReference type="Proteomes" id="UP000631114"/>
    </source>
</evidence>
<dbReference type="GO" id="GO:0005634">
    <property type="term" value="C:nucleus"/>
    <property type="evidence" value="ECO:0007669"/>
    <property type="project" value="TreeGrafter"/>
</dbReference>
<dbReference type="SUPFAM" id="SSF109604">
    <property type="entry name" value="HD-domain/PDEase-like"/>
    <property type="match status" value="1"/>
</dbReference>
<dbReference type="EMBL" id="JADFTS010000002">
    <property type="protein sequence ID" value="KAF9623022.1"/>
    <property type="molecule type" value="Genomic_DNA"/>
</dbReference>
<accession>A0A835IUR2</accession>
<dbReference type="OrthoDB" id="1922017at2759"/>
<dbReference type="PANTHER" id="PTHR11373:SF4">
    <property type="entry name" value="DEOXYNUCLEOSIDE TRIPHOSPHATE TRIPHOSPHOHYDROLASE SAMHD1"/>
    <property type="match status" value="1"/>
</dbReference>
<reference evidence="1 2" key="1">
    <citation type="submission" date="2020-10" db="EMBL/GenBank/DDBJ databases">
        <title>The Coptis chinensis genome and diversification of protoberbering-type alkaloids.</title>
        <authorList>
            <person name="Wang B."/>
            <person name="Shu S."/>
            <person name="Song C."/>
            <person name="Liu Y."/>
        </authorList>
    </citation>
    <scope>NUCLEOTIDE SEQUENCE [LARGE SCALE GENOMIC DNA]</scope>
    <source>
        <strain evidence="1">HL-2020</strain>
        <tissue evidence="1">Leaf</tissue>
    </source>
</reference>
<name>A0A835IUR2_9MAGN</name>